<keyword evidence="2" id="KW-1185">Reference proteome</keyword>
<organism evidence="1 2">
    <name type="scientific">Chelatococcus reniformis</name>
    <dbReference type="NCBI Taxonomy" id="1494448"/>
    <lineage>
        <taxon>Bacteria</taxon>
        <taxon>Pseudomonadati</taxon>
        <taxon>Pseudomonadota</taxon>
        <taxon>Alphaproteobacteria</taxon>
        <taxon>Hyphomicrobiales</taxon>
        <taxon>Chelatococcaceae</taxon>
        <taxon>Chelatococcus</taxon>
    </lineage>
</organism>
<dbReference type="EMBL" id="BMGG01000011">
    <property type="protein sequence ID" value="GGC90442.1"/>
    <property type="molecule type" value="Genomic_DNA"/>
</dbReference>
<name>A0A916UWD2_9HYPH</name>
<reference evidence="1" key="2">
    <citation type="submission" date="2020-09" db="EMBL/GenBank/DDBJ databases">
        <authorList>
            <person name="Sun Q."/>
            <person name="Zhou Y."/>
        </authorList>
    </citation>
    <scope>NUCLEOTIDE SEQUENCE</scope>
    <source>
        <strain evidence="1">CGMCC 1.12919</strain>
    </source>
</reference>
<reference evidence="1" key="1">
    <citation type="journal article" date="2014" name="Int. J. Syst. Evol. Microbiol.">
        <title>Complete genome sequence of Corynebacterium casei LMG S-19264T (=DSM 44701T), isolated from a smear-ripened cheese.</title>
        <authorList>
            <consortium name="US DOE Joint Genome Institute (JGI-PGF)"/>
            <person name="Walter F."/>
            <person name="Albersmeier A."/>
            <person name="Kalinowski J."/>
            <person name="Ruckert C."/>
        </authorList>
    </citation>
    <scope>NUCLEOTIDE SEQUENCE</scope>
    <source>
        <strain evidence="1">CGMCC 1.12919</strain>
    </source>
</reference>
<accession>A0A916UWD2</accession>
<protein>
    <submittedName>
        <fullName evidence="1">Uncharacterized protein</fullName>
    </submittedName>
</protein>
<dbReference type="NCBIfam" id="NF047331">
    <property type="entry name" value="phage_HTJ"/>
    <property type="match status" value="1"/>
</dbReference>
<evidence type="ECO:0000313" key="1">
    <source>
        <dbReference type="EMBL" id="GGC90442.1"/>
    </source>
</evidence>
<dbReference type="RefSeq" id="WP_210324603.1">
    <property type="nucleotide sequence ID" value="NZ_BMGG01000011.1"/>
</dbReference>
<dbReference type="GO" id="GO:0019058">
    <property type="term" value="P:viral life cycle"/>
    <property type="evidence" value="ECO:0007669"/>
    <property type="project" value="InterPro"/>
</dbReference>
<evidence type="ECO:0000313" key="2">
    <source>
        <dbReference type="Proteomes" id="UP000637002"/>
    </source>
</evidence>
<dbReference type="Proteomes" id="UP000637002">
    <property type="component" value="Unassembled WGS sequence"/>
</dbReference>
<comment type="caution">
    <text evidence="1">The sequence shown here is derived from an EMBL/GenBank/DDBJ whole genome shotgun (WGS) entry which is preliminary data.</text>
</comment>
<sequence>MPTPQQIQVRLEAIELAIASGTTRVSYNGKSVEYASLAELRSIRDALKRELGLPVRARRTVAGYSSGL</sequence>
<proteinExistence type="predicted"/>
<dbReference type="Gene3D" id="3.30.1580.10">
    <property type="entry name" value="Head-to-tail joining protein W"/>
    <property type="match status" value="1"/>
</dbReference>
<gene>
    <name evidence="1" type="ORF">GCM10010994_55310</name>
</gene>
<dbReference type="AlphaFoldDB" id="A0A916UWD2"/>
<dbReference type="InterPro" id="IPR036626">
    <property type="entry name" value="GpW_sf"/>
</dbReference>